<feature type="signal peptide" evidence="1">
    <location>
        <begin position="1"/>
        <end position="18"/>
    </location>
</feature>
<evidence type="ECO:0000256" key="1">
    <source>
        <dbReference type="SAM" id="SignalP"/>
    </source>
</evidence>
<dbReference type="Proteomes" id="UP000024635">
    <property type="component" value="Unassembled WGS sequence"/>
</dbReference>
<proteinExistence type="predicted"/>
<evidence type="ECO:0000313" key="3">
    <source>
        <dbReference type="Proteomes" id="UP000024635"/>
    </source>
</evidence>
<dbReference type="EMBL" id="JARK01001394">
    <property type="protein sequence ID" value="EYC09999.1"/>
    <property type="molecule type" value="Genomic_DNA"/>
</dbReference>
<dbReference type="AlphaFoldDB" id="A0A016U3Y8"/>
<keyword evidence="3" id="KW-1185">Reference proteome</keyword>
<organism evidence="2 3">
    <name type="scientific">Ancylostoma ceylanicum</name>
    <dbReference type="NCBI Taxonomy" id="53326"/>
    <lineage>
        <taxon>Eukaryota</taxon>
        <taxon>Metazoa</taxon>
        <taxon>Ecdysozoa</taxon>
        <taxon>Nematoda</taxon>
        <taxon>Chromadorea</taxon>
        <taxon>Rhabditida</taxon>
        <taxon>Rhabditina</taxon>
        <taxon>Rhabditomorpha</taxon>
        <taxon>Strongyloidea</taxon>
        <taxon>Ancylostomatidae</taxon>
        <taxon>Ancylostomatinae</taxon>
        <taxon>Ancylostoma</taxon>
    </lineage>
</organism>
<gene>
    <name evidence="2" type="primary">Acey_s0058.g2933</name>
    <name evidence="2" type="ORF">Y032_0058g2933</name>
</gene>
<keyword evidence="1" id="KW-0732">Signal</keyword>
<protein>
    <submittedName>
        <fullName evidence="2">Uncharacterized protein</fullName>
    </submittedName>
</protein>
<feature type="chain" id="PRO_5001488792" evidence="1">
    <location>
        <begin position="19"/>
        <end position="100"/>
    </location>
</feature>
<evidence type="ECO:0000313" key="2">
    <source>
        <dbReference type="EMBL" id="EYC09999.1"/>
    </source>
</evidence>
<comment type="caution">
    <text evidence="2">The sequence shown here is derived from an EMBL/GenBank/DDBJ whole genome shotgun (WGS) entry which is preliminary data.</text>
</comment>
<reference evidence="3" key="1">
    <citation type="journal article" date="2015" name="Nat. Genet.">
        <title>The genome and transcriptome of the zoonotic hookworm Ancylostoma ceylanicum identify infection-specific gene families.</title>
        <authorList>
            <person name="Schwarz E.M."/>
            <person name="Hu Y."/>
            <person name="Antoshechkin I."/>
            <person name="Miller M.M."/>
            <person name="Sternberg P.W."/>
            <person name="Aroian R.V."/>
        </authorList>
    </citation>
    <scope>NUCLEOTIDE SEQUENCE</scope>
    <source>
        <strain evidence="3">HY135</strain>
    </source>
</reference>
<name>A0A016U3Y8_9BILA</name>
<accession>A0A016U3Y8</accession>
<sequence length="100" mass="11440">MLPRPIYFLFVLLTRCLSDGNILAIQEEVPRQSLEPEPIIAGDAHANGTTLTTFFVEYHHSNSSVKVTIAMKWINGWVKAECRVMPEKDFPFYVVVNKQM</sequence>
<dbReference type="OrthoDB" id="10414155at2759"/>